<accession>A0ACC1NZ90</accession>
<name>A0ACC1NZ90_9APHY</name>
<evidence type="ECO:0000313" key="2">
    <source>
        <dbReference type="Proteomes" id="UP001144978"/>
    </source>
</evidence>
<protein>
    <submittedName>
        <fullName evidence="1">Uncharacterized protein</fullName>
    </submittedName>
</protein>
<dbReference type="Proteomes" id="UP001144978">
    <property type="component" value="Unassembled WGS sequence"/>
</dbReference>
<proteinExistence type="predicted"/>
<evidence type="ECO:0000313" key="1">
    <source>
        <dbReference type="EMBL" id="KAJ2984483.1"/>
    </source>
</evidence>
<dbReference type="EMBL" id="JANSHE010003800">
    <property type="protein sequence ID" value="KAJ2984483.1"/>
    <property type="molecule type" value="Genomic_DNA"/>
</dbReference>
<comment type="caution">
    <text evidence="1">The sequence shown here is derived from an EMBL/GenBank/DDBJ whole genome shotgun (WGS) entry which is preliminary data.</text>
</comment>
<organism evidence="1 2">
    <name type="scientific">Trametes sanguinea</name>
    <dbReference type="NCBI Taxonomy" id="158606"/>
    <lineage>
        <taxon>Eukaryota</taxon>
        <taxon>Fungi</taxon>
        <taxon>Dikarya</taxon>
        <taxon>Basidiomycota</taxon>
        <taxon>Agaricomycotina</taxon>
        <taxon>Agaricomycetes</taxon>
        <taxon>Polyporales</taxon>
        <taxon>Polyporaceae</taxon>
        <taxon>Trametes</taxon>
    </lineage>
</organism>
<keyword evidence="2" id="KW-1185">Reference proteome</keyword>
<sequence length="104" mass="11091">MTHLGPAKLAAKPPILDSSVYSAGGSNDEFHSHQDAIHGLRALREAVKRDLDVLEKFLDGPASSAMPSLSTNAPYLVAVWNGPRAAERQRGGYAVHEEVSSARA</sequence>
<gene>
    <name evidence="1" type="ORF">NUW54_g10495</name>
</gene>
<reference evidence="1" key="1">
    <citation type="submission" date="2022-08" db="EMBL/GenBank/DDBJ databases">
        <title>Genome Sequence of Pycnoporus sanguineus.</title>
        <authorList>
            <person name="Buettner E."/>
        </authorList>
    </citation>
    <scope>NUCLEOTIDE SEQUENCE</scope>
    <source>
        <strain evidence="1">CG-C14</strain>
    </source>
</reference>